<evidence type="ECO:0000256" key="2">
    <source>
        <dbReference type="ARBA" id="ARBA00022448"/>
    </source>
</evidence>
<evidence type="ECO:0000256" key="1">
    <source>
        <dbReference type="ARBA" id="ARBA00004651"/>
    </source>
</evidence>
<feature type="transmembrane region" description="Helical" evidence="7">
    <location>
        <begin position="280"/>
        <end position="306"/>
    </location>
</feature>
<dbReference type="InterPro" id="IPR000515">
    <property type="entry name" value="MetI-like"/>
</dbReference>
<dbReference type="PROSITE" id="PS50928">
    <property type="entry name" value="ABC_TM1"/>
    <property type="match status" value="1"/>
</dbReference>
<keyword evidence="3" id="KW-1003">Cell membrane</keyword>
<dbReference type="SUPFAM" id="SSF161098">
    <property type="entry name" value="MetI-like"/>
    <property type="match status" value="1"/>
</dbReference>
<dbReference type="InterPro" id="IPR035906">
    <property type="entry name" value="MetI-like_sf"/>
</dbReference>
<evidence type="ECO:0000256" key="7">
    <source>
        <dbReference type="RuleBase" id="RU363032"/>
    </source>
</evidence>
<accession>A0A840NHR1</accession>
<gene>
    <name evidence="9" type="ORF">BJ969_001800</name>
</gene>
<comment type="subcellular location">
    <subcellularLocation>
        <location evidence="1 7">Cell membrane</location>
        <topology evidence="1 7">Multi-pass membrane protein</topology>
    </subcellularLocation>
</comment>
<evidence type="ECO:0000256" key="5">
    <source>
        <dbReference type="ARBA" id="ARBA00022989"/>
    </source>
</evidence>
<evidence type="ECO:0000256" key="3">
    <source>
        <dbReference type="ARBA" id="ARBA00022475"/>
    </source>
</evidence>
<dbReference type="Pfam" id="PF00528">
    <property type="entry name" value="BPD_transp_1"/>
    <property type="match status" value="1"/>
</dbReference>
<feature type="domain" description="ABC transmembrane type-1" evidence="8">
    <location>
        <begin position="102"/>
        <end position="299"/>
    </location>
</feature>
<keyword evidence="5 7" id="KW-1133">Transmembrane helix</keyword>
<dbReference type="RefSeq" id="WP_184478375.1">
    <property type="nucleotide sequence ID" value="NZ_JACHIV010000001.1"/>
</dbReference>
<keyword evidence="10" id="KW-1185">Reference proteome</keyword>
<evidence type="ECO:0000259" key="8">
    <source>
        <dbReference type="PROSITE" id="PS50928"/>
    </source>
</evidence>
<dbReference type="CDD" id="cd06261">
    <property type="entry name" value="TM_PBP2"/>
    <property type="match status" value="1"/>
</dbReference>
<dbReference type="Proteomes" id="UP000580474">
    <property type="component" value="Unassembled WGS sequence"/>
</dbReference>
<dbReference type="EMBL" id="JACHIV010000001">
    <property type="protein sequence ID" value="MBB5068712.1"/>
    <property type="molecule type" value="Genomic_DNA"/>
</dbReference>
<evidence type="ECO:0000313" key="10">
    <source>
        <dbReference type="Proteomes" id="UP000580474"/>
    </source>
</evidence>
<protein>
    <submittedName>
        <fullName evidence="9">Peptide/nickel transport system permease protein</fullName>
    </submittedName>
</protein>
<dbReference type="GO" id="GO:0055085">
    <property type="term" value="P:transmembrane transport"/>
    <property type="evidence" value="ECO:0007669"/>
    <property type="project" value="InterPro"/>
</dbReference>
<evidence type="ECO:0000256" key="6">
    <source>
        <dbReference type="ARBA" id="ARBA00023136"/>
    </source>
</evidence>
<dbReference type="PANTHER" id="PTHR43163">
    <property type="entry name" value="DIPEPTIDE TRANSPORT SYSTEM PERMEASE PROTEIN DPPB-RELATED"/>
    <property type="match status" value="1"/>
</dbReference>
<dbReference type="GO" id="GO:0005886">
    <property type="term" value="C:plasma membrane"/>
    <property type="evidence" value="ECO:0007669"/>
    <property type="project" value="UniProtKB-SubCell"/>
</dbReference>
<organism evidence="9 10">
    <name type="scientific">Saccharopolyspora gloriosae</name>
    <dbReference type="NCBI Taxonomy" id="455344"/>
    <lineage>
        <taxon>Bacteria</taxon>
        <taxon>Bacillati</taxon>
        <taxon>Actinomycetota</taxon>
        <taxon>Actinomycetes</taxon>
        <taxon>Pseudonocardiales</taxon>
        <taxon>Pseudonocardiaceae</taxon>
        <taxon>Saccharopolyspora</taxon>
    </lineage>
</organism>
<keyword evidence="2 7" id="KW-0813">Transport</keyword>
<feature type="transmembrane region" description="Helical" evidence="7">
    <location>
        <begin position="106"/>
        <end position="128"/>
    </location>
</feature>
<keyword evidence="4 7" id="KW-0812">Transmembrane</keyword>
<comment type="caution">
    <text evidence="9">The sequence shown here is derived from an EMBL/GenBank/DDBJ whole genome shotgun (WGS) entry which is preliminary data.</text>
</comment>
<comment type="similarity">
    <text evidence="7">Belongs to the binding-protein-dependent transport system permease family.</text>
</comment>
<dbReference type="Gene3D" id="1.10.3720.10">
    <property type="entry name" value="MetI-like"/>
    <property type="match status" value="1"/>
</dbReference>
<dbReference type="AlphaFoldDB" id="A0A840NHR1"/>
<feature type="transmembrane region" description="Helical" evidence="7">
    <location>
        <begin position="7"/>
        <end position="28"/>
    </location>
</feature>
<name>A0A840NHR1_9PSEU</name>
<evidence type="ECO:0000313" key="9">
    <source>
        <dbReference type="EMBL" id="MBB5068712.1"/>
    </source>
</evidence>
<sequence>MTGGRGLLARLGVAPVVAALIVLVAVLLPELTGVDAARTVLAARYAEADPDPAVLAGIRTELGLDLPLPQRVLARLGSMATGDLGSSWVSGVPVAVVIGPALQVSLGIMLGAAVLSFLVGYLTGLLAAHRPGSVTDRVLSGLVRVFSALPEFALAPILVLVFAVGLQVLPSSGWRGPEHSVLPLLSLVPSLSVPIAAVTREQVVALRRENFALAARARGLGAARIWGVHLARPALPAALSLVTYNAAGAVSGTTAIEVVFDIPGLGSTVVEAVRAQDVPVVQAGLVVAAFAALCVGAAGDLLGLAAEPRTRREALR</sequence>
<evidence type="ECO:0000256" key="4">
    <source>
        <dbReference type="ARBA" id="ARBA00022692"/>
    </source>
</evidence>
<dbReference type="PANTHER" id="PTHR43163:SF6">
    <property type="entry name" value="DIPEPTIDE TRANSPORT SYSTEM PERMEASE PROTEIN DPPB-RELATED"/>
    <property type="match status" value="1"/>
</dbReference>
<proteinExistence type="inferred from homology"/>
<keyword evidence="6 7" id="KW-0472">Membrane</keyword>
<reference evidence="9 10" key="1">
    <citation type="submission" date="2020-08" db="EMBL/GenBank/DDBJ databases">
        <title>Sequencing the genomes of 1000 actinobacteria strains.</title>
        <authorList>
            <person name="Klenk H.-P."/>
        </authorList>
    </citation>
    <scope>NUCLEOTIDE SEQUENCE [LARGE SCALE GENOMIC DNA]</scope>
    <source>
        <strain evidence="9 10">DSM 45582</strain>
    </source>
</reference>
<feature type="transmembrane region" description="Helical" evidence="7">
    <location>
        <begin position="149"/>
        <end position="169"/>
    </location>
</feature>